<dbReference type="PRINTS" id="PR00463">
    <property type="entry name" value="EP450I"/>
</dbReference>
<comment type="similarity">
    <text evidence="1 6">Belongs to the cytochrome P450 family.</text>
</comment>
<dbReference type="InterPro" id="IPR001128">
    <property type="entry name" value="Cyt_P450"/>
</dbReference>
<dbReference type="STRING" id="91928.A0A0D2C7V6"/>
<dbReference type="GeneID" id="27327316"/>
<dbReference type="Pfam" id="PF00067">
    <property type="entry name" value="p450"/>
    <property type="match status" value="1"/>
</dbReference>
<dbReference type="GO" id="GO:0005506">
    <property type="term" value="F:iron ion binding"/>
    <property type="evidence" value="ECO:0007669"/>
    <property type="project" value="InterPro"/>
</dbReference>
<dbReference type="GO" id="GO:0020037">
    <property type="term" value="F:heme binding"/>
    <property type="evidence" value="ECO:0007669"/>
    <property type="project" value="InterPro"/>
</dbReference>
<evidence type="ECO:0000313" key="9">
    <source>
        <dbReference type="Proteomes" id="UP000053328"/>
    </source>
</evidence>
<name>A0A0D2C7V6_9EURO</name>
<accession>A0A0D2C7V6</accession>
<dbReference type="SUPFAM" id="SSF48264">
    <property type="entry name" value="Cytochrome P450"/>
    <property type="match status" value="1"/>
</dbReference>
<keyword evidence="7" id="KW-0472">Membrane</keyword>
<dbReference type="Gene3D" id="1.10.630.10">
    <property type="entry name" value="Cytochrome P450"/>
    <property type="match status" value="1"/>
</dbReference>
<dbReference type="GO" id="GO:0004497">
    <property type="term" value="F:monooxygenase activity"/>
    <property type="evidence" value="ECO:0007669"/>
    <property type="project" value="UniProtKB-KW"/>
</dbReference>
<reference evidence="8 9" key="1">
    <citation type="submission" date="2015-01" db="EMBL/GenBank/DDBJ databases">
        <title>The Genome Sequence of Exophiala spinifera CBS89968.</title>
        <authorList>
            <consortium name="The Broad Institute Genomics Platform"/>
            <person name="Cuomo C."/>
            <person name="de Hoog S."/>
            <person name="Gorbushina A."/>
            <person name="Stielow B."/>
            <person name="Teixiera M."/>
            <person name="Abouelleil A."/>
            <person name="Chapman S.B."/>
            <person name="Priest M."/>
            <person name="Young S.K."/>
            <person name="Wortman J."/>
            <person name="Nusbaum C."/>
            <person name="Birren B."/>
        </authorList>
    </citation>
    <scope>NUCLEOTIDE SEQUENCE [LARGE SCALE GENOMIC DNA]</scope>
    <source>
        <strain evidence="8 9">CBS 89968</strain>
    </source>
</reference>
<dbReference type="InterPro" id="IPR017972">
    <property type="entry name" value="Cyt_P450_CS"/>
</dbReference>
<dbReference type="HOGENOM" id="CLU_001570_2_3_1"/>
<dbReference type="EMBL" id="KN847492">
    <property type="protein sequence ID" value="KIW19659.1"/>
    <property type="molecule type" value="Genomic_DNA"/>
</dbReference>
<sequence length="525" mass="58965">MEAIKLFLSSPTRLLVVIMVIVFSLYNVVKRSLKKYPYPLPPSPPSEPLFGHFRSLPLENAHLKHMAYAKQYNSDVVYFNVLGNHMIVLNSQKAANEILDKRGANYQDRPSFVLFDVMGWGLTLTFMPYGPRFKLHRSALQTGFTKSAIVNYRPIQEDEARQAVARILKSPENWDHSLRRFASGIVLRIGFGVTVKSDDDPYIKIAKDANLATAEGGNPGTALVDYLPSFRYVPEFLNFSQTLRHARRWKWAIKNLHDIPFAAIKKEFDQGTANPSFAYSLLSKYSENEKQGVPNSFTMNDIQGASGSVFIAGSNTTFATTTVALLNLMLNPRVFQKARAEIDRVVGRDRLPSLADRPKLPYIDYIVEETTRWRPLSPIGIPHKSLQDDIYNEMFIPKGTYVYYNTYAMSRDPSVYKDAETFMPERFIPQEEGGAGEPYLVGPFGFGRRICVGRHLAQASVWIFIATLIATVDVSKPLDASGRPIEQPIKFSTGLSSHPGKFDVVFKPRSSDAESLLSDAVGDAQ</sequence>
<comment type="cofactor">
    <cofactor evidence="5">
        <name>heme</name>
        <dbReference type="ChEBI" id="CHEBI:30413"/>
    </cofactor>
</comment>
<keyword evidence="2 5" id="KW-0479">Metal-binding</keyword>
<protein>
    <recommendedName>
        <fullName evidence="10">Cytochrome P450</fullName>
    </recommendedName>
</protein>
<evidence type="ECO:0000256" key="2">
    <source>
        <dbReference type="ARBA" id="ARBA00022723"/>
    </source>
</evidence>
<keyword evidence="5 6" id="KW-0349">Heme</keyword>
<dbReference type="AlphaFoldDB" id="A0A0D2C7V6"/>
<keyword evidence="7" id="KW-1133">Transmembrane helix</keyword>
<evidence type="ECO:0000256" key="4">
    <source>
        <dbReference type="ARBA" id="ARBA00023004"/>
    </source>
</evidence>
<feature type="transmembrane region" description="Helical" evidence="7">
    <location>
        <begin position="111"/>
        <end position="130"/>
    </location>
</feature>
<dbReference type="RefSeq" id="XP_016239875.1">
    <property type="nucleotide sequence ID" value="XM_016374599.1"/>
</dbReference>
<feature type="binding site" description="axial binding residue" evidence="5">
    <location>
        <position position="451"/>
    </location>
    <ligand>
        <name>heme</name>
        <dbReference type="ChEBI" id="CHEBI:30413"/>
    </ligand>
    <ligandPart>
        <name>Fe</name>
        <dbReference type="ChEBI" id="CHEBI:18248"/>
    </ligandPart>
</feature>
<keyword evidence="6" id="KW-0503">Monooxygenase</keyword>
<evidence type="ECO:0000256" key="5">
    <source>
        <dbReference type="PIRSR" id="PIRSR602401-1"/>
    </source>
</evidence>
<dbReference type="InterPro" id="IPR002401">
    <property type="entry name" value="Cyt_P450_E_grp-I"/>
</dbReference>
<dbReference type="InterPro" id="IPR036396">
    <property type="entry name" value="Cyt_P450_sf"/>
</dbReference>
<dbReference type="CDD" id="cd11065">
    <property type="entry name" value="CYP64-like"/>
    <property type="match status" value="1"/>
</dbReference>
<dbReference type="InterPro" id="IPR050364">
    <property type="entry name" value="Cytochrome_P450_fung"/>
</dbReference>
<dbReference type="GO" id="GO:0016705">
    <property type="term" value="F:oxidoreductase activity, acting on paired donors, with incorporation or reduction of molecular oxygen"/>
    <property type="evidence" value="ECO:0007669"/>
    <property type="project" value="InterPro"/>
</dbReference>
<gene>
    <name evidence="8" type="ORF">PV08_00233</name>
</gene>
<feature type="transmembrane region" description="Helical" evidence="7">
    <location>
        <begin position="12"/>
        <end position="29"/>
    </location>
</feature>
<proteinExistence type="inferred from homology"/>
<dbReference type="PANTHER" id="PTHR46300">
    <property type="entry name" value="P450, PUTATIVE (EUROFUNG)-RELATED-RELATED"/>
    <property type="match status" value="1"/>
</dbReference>
<keyword evidence="4 5" id="KW-0408">Iron</keyword>
<keyword evidence="3 6" id="KW-0560">Oxidoreductase</keyword>
<dbReference type="Proteomes" id="UP000053328">
    <property type="component" value="Unassembled WGS sequence"/>
</dbReference>
<dbReference type="PRINTS" id="PR00385">
    <property type="entry name" value="P450"/>
</dbReference>
<dbReference type="PROSITE" id="PS00086">
    <property type="entry name" value="CYTOCHROME_P450"/>
    <property type="match status" value="1"/>
</dbReference>
<evidence type="ECO:0000256" key="7">
    <source>
        <dbReference type="SAM" id="Phobius"/>
    </source>
</evidence>
<keyword evidence="7" id="KW-0812">Transmembrane</keyword>
<evidence type="ECO:0000256" key="1">
    <source>
        <dbReference type="ARBA" id="ARBA00010617"/>
    </source>
</evidence>
<dbReference type="OrthoDB" id="2789670at2759"/>
<evidence type="ECO:0008006" key="10">
    <source>
        <dbReference type="Google" id="ProtNLM"/>
    </source>
</evidence>
<keyword evidence="9" id="KW-1185">Reference proteome</keyword>
<evidence type="ECO:0000256" key="6">
    <source>
        <dbReference type="RuleBase" id="RU000461"/>
    </source>
</evidence>
<dbReference type="PANTHER" id="PTHR46300:SF5">
    <property type="entry name" value="CYTOCHROME P450"/>
    <property type="match status" value="1"/>
</dbReference>
<dbReference type="VEuPathDB" id="FungiDB:PV08_00233"/>
<organism evidence="8 9">
    <name type="scientific">Exophiala spinifera</name>
    <dbReference type="NCBI Taxonomy" id="91928"/>
    <lineage>
        <taxon>Eukaryota</taxon>
        <taxon>Fungi</taxon>
        <taxon>Dikarya</taxon>
        <taxon>Ascomycota</taxon>
        <taxon>Pezizomycotina</taxon>
        <taxon>Eurotiomycetes</taxon>
        <taxon>Chaetothyriomycetidae</taxon>
        <taxon>Chaetothyriales</taxon>
        <taxon>Herpotrichiellaceae</taxon>
        <taxon>Exophiala</taxon>
    </lineage>
</organism>
<evidence type="ECO:0000256" key="3">
    <source>
        <dbReference type="ARBA" id="ARBA00023002"/>
    </source>
</evidence>
<evidence type="ECO:0000313" key="8">
    <source>
        <dbReference type="EMBL" id="KIW19659.1"/>
    </source>
</evidence>